<dbReference type="PROSITE" id="PS51257">
    <property type="entry name" value="PROKAR_LIPOPROTEIN"/>
    <property type="match status" value="1"/>
</dbReference>
<dbReference type="EMBL" id="JMFG01000035">
    <property type="protein sequence ID" value="KDA53039.1"/>
    <property type="molecule type" value="Genomic_DNA"/>
</dbReference>
<reference evidence="2 3" key="1">
    <citation type="submission" date="2014-04" db="EMBL/GenBank/DDBJ databases">
        <title>The Genome Sequence of Thermoanaerobaculum aquaticum MP-01, The First Cultivated Group 23 Acidobacterium.</title>
        <authorList>
            <person name="Stamps B.W."/>
            <person name="Losey N.A."/>
            <person name="Lawson P.A."/>
            <person name="Stevenson B.S."/>
        </authorList>
    </citation>
    <scope>NUCLEOTIDE SEQUENCE [LARGE SCALE GENOMIC DNA]</scope>
    <source>
        <strain evidence="2 3">MP-01</strain>
    </source>
</reference>
<comment type="caution">
    <text evidence="2">The sequence shown here is derived from an EMBL/GenBank/DDBJ whole genome shotgun (WGS) entry which is preliminary data.</text>
</comment>
<keyword evidence="1" id="KW-0732">Signal</keyword>
<dbReference type="InterPro" id="IPR052025">
    <property type="entry name" value="Xyloglucanase_GH74"/>
</dbReference>
<dbReference type="CDD" id="cd15482">
    <property type="entry name" value="Sialidase_non-viral"/>
    <property type="match status" value="1"/>
</dbReference>
<name>A0A062XUJ3_9BACT</name>
<dbReference type="Gene3D" id="2.130.10.10">
    <property type="entry name" value="YVTN repeat-like/Quinoprotein amine dehydrogenase"/>
    <property type="match status" value="5"/>
</dbReference>
<evidence type="ECO:0000256" key="1">
    <source>
        <dbReference type="SAM" id="SignalP"/>
    </source>
</evidence>
<evidence type="ECO:0008006" key="4">
    <source>
        <dbReference type="Google" id="ProtNLM"/>
    </source>
</evidence>
<dbReference type="PANTHER" id="PTHR43739:SF5">
    <property type="entry name" value="EXO-ALPHA-SIALIDASE"/>
    <property type="match status" value="1"/>
</dbReference>
<evidence type="ECO:0000313" key="2">
    <source>
        <dbReference type="EMBL" id="KDA53039.1"/>
    </source>
</evidence>
<evidence type="ECO:0000313" key="3">
    <source>
        <dbReference type="Proteomes" id="UP000027284"/>
    </source>
</evidence>
<protein>
    <recommendedName>
        <fullName evidence="4">Photosynthesis system II assembly factor Ycf48/Hcf136-like domain-containing protein</fullName>
    </recommendedName>
</protein>
<dbReference type="OrthoDB" id="9767885at2"/>
<feature type="signal peptide" evidence="1">
    <location>
        <begin position="1"/>
        <end position="29"/>
    </location>
</feature>
<sequence>MVTRNLAARWTKSWLSPLCFLAACQGAFAASPQWKPLGPFGGVVTTVAVDPWNPQVVFAGTENGGIFKSVDGGRSWRPSSSGLEAGNIRGLVFDPENPGVMYAATVAGLFKSADGGKTWFSVGEGLGREAIDAVAVDPWQSAHLLAGNNTGIFWSNDAGASWLKVPSWFQWWSLEGLAFAPSDPRVVYAASVSGVAKSVDGGWSWQITALTSPANWALVVDPRNANVVYVGGYSGVKKSTDGGQTWFAATDGLGWETVWCLAQSPKKPDILYAGTVRGVYKTENAGSYWQRANLGMQGIWVKALAVDPGRPDTVYAGTQTGFYRTTNGGKSWTLAVEGLSATTVDAVAVDPQNPQTIYCIAREDPYGKGAIWKTDDRGRSWTPVRPLDWQRTGVELLLDPDNSRTIYAAVQGLGLLKSVDGGSSWSIKTPAEFVHITAAALDPQDGNKVYLARGMTLFASGDGGESWVELSEVPLEWYEGGPLVPEVSVLAVHPQRPHLLLAGGTNGEIFRSTNGGSSWIAAQLPGERGAVSSIVFSPEDPERIYAATAWGLWVSNDGGQSFTLVPGLGNARLSSVVLAGNRGELVVVGTFDAGVAISFDGGQTWVGLNAGLTCRNVKKLLAEPQRPLSLLAATEGGGVFELSLANPPRRLLRPRHGEGP</sequence>
<dbReference type="AlphaFoldDB" id="A0A062XUJ3"/>
<dbReference type="InterPro" id="IPR015943">
    <property type="entry name" value="WD40/YVTN_repeat-like_dom_sf"/>
</dbReference>
<feature type="chain" id="PRO_5001620759" description="Photosynthesis system II assembly factor Ycf48/Hcf136-like domain-containing protein" evidence="1">
    <location>
        <begin position="30"/>
        <end position="660"/>
    </location>
</feature>
<dbReference type="Proteomes" id="UP000027284">
    <property type="component" value="Unassembled WGS sequence"/>
</dbReference>
<keyword evidence="3" id="KW-1185">Reference proteome</keyword>
<dbReference type="RefSeq" id="WP_038050291.1">
    <property type="nucleotide sequence ID" value="NZ_JMFG01000035.1"/>
</dbReference>
<accession>A0A062XUJ3</accession>
<dbReference type="PANTHER" id="PTHR43739">
    <property type="entry name" value="XYLOGLUCANASE (EUROFUNG)"/>
    <property type="match status" value="1"/>
</dbReference>
<proteinExistence type="predicted"/>
<organism evidence="2 3">
    <name type="scientific">Thermoanaerobaculum aquaticum</name>
    <dbReference type="NCBI Taxonomy" id="1312852"/>
    <lineage>
        <taxon>Bacteria</taxon>
        <taxon>Pseudomonadati</taxon>
        <taxon>Acidobacteriota</taxon>
        <taxon>Thermoanaerobaculia</taxon>
        <taxon>Thermoanaerobaculales</taxon>
        <taxon>Thermoanaerobaculaceae</taxon>
        <taxon>Thermoanaerobaculum</taxon>
    </lineage>
</organism>
<dbReference type="SUPFAM" id="SSF110296">
    <property type="entry name" value="Oligoxyloglucan reducing end-specific cellobiohydrolase"/>
    <property type="match status" value="3"/>
</dbReference>
<dbReference type="STRING" id="1312852.EG19_07960"/>
<gene>
    <name evidence="2" type="ORF">EG19_07960</name>
</gene>
<dbReference type="GO" id="GO:0010411">
    <property type="term" value="P:xyloglucan metabolic process"/>
    <property type="evidence" value="ECO:0007669"/>
    <property type="project" value="TreeGrafter"/>
</dbReference>